<keyword evidence="5" id="KW-0521">NADP</keyword>
<evidence type="ECO:0000256" key="7">
    <source>
        <dbReference type="ARBA" id="ARBA00023002"/>
    </source>
</evidence>
<keyword evidence="13" id="KW-1185">Reference proteome</keyword>
<keyword evidence="6" id="KW-0746">Sphingolipid metabolism</keyword>
<dbReference type="EC" id="1.1.1.102" evidence="9"/>
<dbReference type="PRINTS" id="PR00081">
    <property type="entry name" value="GDHRDH"/>
</dbReference>
<dbReference type="GO" id="GO:0006666">
    <property type="term" value="P:3-keto-sphinganine metabolic process"/>
    <property type="evidence" value="ECO:0007669"/>
    <property type="project" value="InterPro"/>
</dbReference>
<keyword evidence="10" id="KW-0812">Transmembrane</keyword>
<keyword evidence="8" id="KW-0443">Lipid metabolism</keyword>
<evidence type="ECO:0000256" key="1">
    <source>
        <dbReference type="ARBA" id="ARBA00004240"/>
    </source>
</evidence>
<dbReference type="InterPro" id="IPR002347">
    <property type="entry name" value="SDR_fam"/>
</dbReference>
<reference evidence="13" key="1">
    <citation type="submission" date="2015-09" db="EMBL/GenBank/DDBJ databases">
        <authorList>
            <consortium name="Pathogen Informatics"/>
        </authorList>
    </citation>
    <scope>NUCLEOTIDE SEQUENCE [LARGE SCALE GENOMIC DNA]</scope>
    <source>
        <strain evidence="13">Lake Konstanz</strain>
    </source>
</reference>
<dbReference type="GO" id="GO:0005789">
    <property type="term" value="C:endoplasmic reticulum membrane"/>
    <property type="evidence" value="ECO:0007669"/>
    <property type="project" value="TreeGrafter"/>
</dbReference>
<dbReference type="AlphaFoldDB" id="A0A0S4JMY7"/>
<evidence type="ECO:0000256" key="6">
    <source>
        <dbReference type="ARBA" id="ARBA00022919"/>
    </source>
</evidence>
<comment type="pathway">
    <text evidence="3">Sphingolipid metabolism.</text>
</comment>
<keyword evidence="7" id="KW-0560">Oxidoreductase</keyword>
<evidence type="ECO:0000256" key="10">
    <source>
        <dbReference type="SAM" id="Phobius"/>
    </source>
</evidence>
<feature type="domain" description="Ketoreductase" evidence="11">
    <location>
        <begin position="39"/>
        <end position="233"/>
    </location>
</feature>
<name>A0A0S4JMY7_BODSA</name>
<proteinExistence type="predicted"/>
<dbReference type="InterPro" id="IPR036291">
    <property type="entry name" value="NAD(P)-bd_dom_sf"/>
</dbReference>
<dbReference type="SUPFAM" id="SSF51735">
    <property type="entry name" value="NAD(P)-binding Rossmann-fold domains"/>
    <property type="match status" value="1"/>
</dbReference>
<comment type="pathway">
    <text evidence="2">Lipid metabolism; sphingolipid metabolism.</text>
</comment>
<gene>
    <name evidence="12" type="ORF">BSAL_02760</name>
</gene>
<dbReference type="OrthoDB" id="37659at2759"/>
<evidence type="ECO:0000256" key="3">
    <source>
        <dbReference type="ARBA" id="ARBA00004991"/>
    </source>
</evidence>
<evidence type="ECO:0000313" key="12">
    <source>
        <dbReference type="EMBL" id="CUG92894.1"/>
    </source>
</evidence>
<keyword evidence="10" id="KW-0472">Membrane</keyword>
<dbReference type="Proteomes" id="UP000051952">
    <property type="component" value="Unassembled WGS sequence"/>
</dbReference>
<evidence type="ECO:0000256" key="9">
    <source>
        <dbReference type="ARBA" id="ARBA00026112"/>
    </source>
</evidence>
<accession>A0A0S4JMY7</accession>
<dbReference type="EMBL" id="CYKH01002092">
    <property type="protein sequence ID" value="CUG92894.1"/>
    <property type="molecule type" value="Genomic_DNA"/>
</dbReference>
<dbReference type="VEuPathDB" id="TriTrypDB:BSAL_02760"/>
<dbReference type="InterPro" id="IPR057326">
    <property type="entry name" value="KR_dom"/>
</dbReference>
<keyword evidence="10" id="KW-1133">Transmembrane helix</keyword>
<sequence length="342" mass="36145">MTFVWWEAVVAIAGVLVTAVAGVVFFAVHRVPKLQLRGARVLVTGGSTGIGLDLAKAFARKGAHVVISARREDVLKAAVAEINAEVRHDATTTLLHNAQYVVMDVGNDEKVAEACTSALTLLGGAPAFDVVVCCAGFSHPSRFLDCPAKTARQMMEVNYFGCVNVARQVLGPMLAAKRGRIVLVSSMAGAAPVAGFTTYAPTKAAVRAFAQSLDMEYACLGVRTQVVNPPDVATPGYELENTVKSEECKQICAMGGASPFTARQMAEACIAGIENFSFQVNLGFDGVMLGYASACMEPPASAIDLLGQFMFGGIIRLVGVVYTKMHYGIVSSVRRAEAAKKN</sequence>
<dbReference type="GO" id="GO:0047560">
    <property type="term" value="F:3-dehydrosphinganine reductase activity"/>
    <property type="evidence" value="ECO:0007669"/>
    <property type="project" value="UniProtKB-EC"/>
</dbReference>
<dbReference type="PANTHER" id="PTHR43550">
    <property type="entry name" value="3-KETODIHYDROSPHINGOSINE REDUCTASE"/>
    <property type="match status" value="1"/>
</dbReference>
<organism evidence="12 13">
    <name type="scientific">Bodo saltans</name>
    <name type="common">Flagellated protozoan</name>
    <dbReference type="NCBI Taxonomy" id="75058"/>
    <lineage>
        <taxon>Eukaryota</taxon>
        <taxon>Discoba</taxon>
        <taxon>Euglenozoa</taxon>
        <taxon>Kinetoplastea</taxon>
        <taxon>Metakinetoplastina</taxon>
        <taxon>Eubodonida</taxon>
        <taxon>Bodonidae</taxon>
        <taxon>Bodo</taxon>
    </lineage>
</organism>
<feature type="transmembrane region" description="Helical" evidence="10">
    <location>
        <begin position="6"/>
        <end position="28"/>
    </location>
</feature>
<dbReference type="Pfam" id="PF00106">
    <property type="entry name" value="adh_short"/>
    <property type="match status" value="1"/>
</dbReference>
<evidence type="ECO:0000256" key="8">
    <source>
        <dbReference type="ARBA" id="ARBA00023098"/>
    </source>
</evidence>
<dbReference type="CDD" id="cd08939">
    <property type="entry name" value="KDSR-like_SDR_c"/>
    <property type="match status" value="1"/>
</dbReference>
<evidence type="ECO:0000256" key="2">
    <source>
        <dbReference type="ARBA" id="ARBA00004760"/>
    </source>
</evidence>
<evidence type="ECO:0000256" key="4">
    <source>
        <dbReference type="ARBA" id="ARBA00022824"/>
    </source>
</evidence>
<dbReference type="InterPro" id="IPR045022">
    <property type="entry name" value="KDSR-like"/>
</dbReference>
<protein>
    <recommendedName>
        <fullName evidence="9">3-dehydrosphinganine reductase</fullName>
        <ecNumber evidence="9">1.1.1.102</ecNumber>
    </recommendedName>
</protein>
<dbReference type="GO" id="GO:0030148">
    <property type="term" value="P:sphingolipid biosynthetic process"/>
    <property type="evidence" value="ECO:0007669"/>
    <property type="project" value="InterPro"/>
</dbReference>
<dbReference type="SMART" id="SM00822">
    <property type="entry name" value="PKS_KR"/>
    <property type="match status" value="1"/>
</dbReference>
<evidence type="ECO:0000259" key="11">
    <source>
        <dbReference type="SMART" id="SM00822"/>
    </source>
</evidence>
<evidence type="ECO:0000256" key="5">
    <source>
        <dbReference type="ARBA" id="ARBA00022857"/>
    </source>
</evidence>
<dbReference type="Gene3D" id="3.40.50.720">
    <property type="entry name" value="NAD(P)-binding Rossmann-like Domain"/>
    <property type="match status" value="1"/>
</dbReference>
<dbReference type="OMA" id="ICGVFEE"/>
<evidence type="ECO:0000313" key="13">
    <source>
        <dbReference type="Proteomes" id="UP000051952"/>
    </source>
</evidence>
<comment type="subcellular location">
    <subcellularLocation>
        <location evidence="1">Endoplasmic reticulum</location>
    </subcellularLocation>
</comment>
<dbReference type="PANTHER" id="PTHR43550:SF3">
    <property type="entry name" value="3-KETODIHYDROSPHINGOSINE REDUCTASE"/>
    <property type="match status" value="1"/>
</dbReference>
<keyword evidence="4" id="KW-0256">Endoplasmic reticulum</keyword>